<evidence type="ECO:0000256" key="3">
    <source>
        <dbReference type="ARBA" id="ARBA00022989"/>
    </source>
</evidence>
<evidence type="ECO:0000256" key="2">
    <source>
        <dbReference type="ARBA" id="ARBA00022692"/>
    </source>
</evidence>
<proteinExistence type="predicted"/>
<dbReference type="PANTHER" id="PTHR37306">
    <property type="entry name" value="COLICIN V PRODUCTION PROTEIN"/>
    <property type="match status" value="1"/>
</dbReference>
<feature type="transmembrane region" description="Helical" evidence="5">
    <location>
        <begin position="65"/>
        <end position="86"/>
    </location>
</feature>
<dbReference type="InterPro" id="IPR003825">
    <property type="entry name" value="Colicin-V_CvpA"/>
</dbReference>
<dbReference type="PANTHER" id="PTHR37306:SF1">
    <property type="entry name" value="COLICIN V PRODUCTION PROTEIN"/>
    <property type="match status" value="1"/>
</dbReference>
<evidence type="ECO:0000256" key="5">
    <source>
        <dbReference type="SAM" id="Phobius"/>
    </source>
</evidence>
<accession>A0A0F9VLG6</accession>
<gene>
    <name evidence="6" type="ORF">LCGC14_0069730</name>
</gene>
<feature type="transmembrane region" description="Helical" evidence="5">
    <location>
        <begin position="101"/>
        <end position="122"/>
    </location>
</feature>
<comment type="caution">
    <text evidence="6">The sequence shown here is derived from an EMBL/GenBank/DDBJ whole genome shotgun (WGS) entry which is preliminary data.</text>
</comment>
<feature type="transmembrane region" description="Helical" evidence="5">
    <location>
        <begin position="24"/>
        <end position="44"/>
    </location>
</feature>
<comment type="subcellular location">
    <subcellularLocation>
        <location evidence="1">Membrane</location>
        <topology evidence="1">Multi-pass membrane protein</topology>
    </subcellularLocation>
</comment>
<dbReference type="AlphaFoldDB" id="A0A0F9VLG6"/>
<evidence type="ECO:0000256" key="4">
    <source>
        <dbReference type="ARBA" id="ARBA00023136"/>
    </source>
</evidence>
<sequence>MGLLDILLGLPLIWGLWKGYKNGLFMEIASIVALVAGIFGAIHFSYITGNYLSEHLDWDERNMSIIAFIITLVLIIIIVNLAGKILTKVANFAMLGLLNKIAGGIFGVLKVAILLGAAFMFFDRMDNTFSLIKEETKQESILYQPIKDIGALIFDTVLRSEVLPKDSTEEPVTI</sequence>
<keyword evidence="3 5" id="KW-1133">Transmembrane helix</keyword>
<dbReference type="GO" id="GO:0009403">
    <property type="term" value="P:toxin biosynthetic process"/>
    <property type="evidence" value="ECO:0007669"/>
    <property type="project" value="InterPro"/>
</dbReference>
<keyword evidence="2 5" id="KW-0812">Transmembrane</keyword>
<reference evidence="6" key="1">
    <citation type="journal article" date="2015" name="Nature">
        <title>Complex archaea that bridge the gap between prokaryotes and eukaryotes.</title>
        <authorList>
            <person name="Spang A."/>
            <person name="Saw J.H."/>
            <person name="Jorgensen S.L."/>
            <person name="Zaremba-Niedzwiedzka K."/>
            <person name="Martijn J."/>
            <person name="Lind A.E."/>
            <person name="van Eijk R."/>
            <person name="Schleper C."/>
            <person name="Guy L."/>
            <person name="Ettema T.J."/>
        </authorList>
    </citation>
    <scope>NUCLEOTIDE SEQUENCE</scope>
</reference>
<protein>
    <recommendedName>
        <fullName evidence="7">Colicin V production protein</fullName>
    </recommendedName>
</protein>
<name>A0A0F9VLG6_9ZZZZ</name>
<evidence type="ECO:0000313" key="6">
    <source>
        <dbReference type="EMBL" id="KKO05961.1"/>
    </source>
</evidence>
<dbReference type="Pfam" id="PF02674">
    <property type="entry name" value="Colicin_V"/>
    <property type="match status" value="1"/>
</dbReference>
<organism evidence="6">
    <name type="scientific">marine sediment metagenome</name>
    <dbReference type="NCBI Taxonomy" id="412755"/>
    <lineage>
        <taxon>unclassified sequences</taxon>
        <taxon>metagenomes</taxon>
        <taxon>ecological metagenomes</taxon>
    </lineage>
</organism>
<evidence type="ECO:0008006" key="7">
    <source>
        <dbReference type="Google" id="ProtNLM"/>
    </source>
</evidence>
<dbReference type="EMBL" id="LAZR01000017">
    <property type="protein sequence ID" value="KKO05961.1"/>
    <property type="molecule type" value="Genomic_DNA"/>
</dbReference>
<evidence type="ECO:0000256" key="1">
    <source>
        <dbReference type="ARBA" id="ARBA00004141"/>
    </source>
</evidence>
<dbReference type="GO" id="GO:0016020">
    <property type="term" value="C:membrane"/>
    <property type="evidence" value="ECO:0007669"/>
    <property type="project" value="UniProtKB-SubCell"/>
</dbReference>
<keyword evidence="4 5" id="KW-0472">Membrane</keyword>